<protein>
    <recommendedName>
        <fullName evidence="1">Methylase-associated X1 domain-containing protein</fullName>
    </recommendedName>
</protein>
<feature type="domain" description="Methylase-associated X1" evidence="1">
    <location>
        <begin position="36"/>
        <end position="162"/>
    </location>
</feature>
<dbReference type="Proteomes" id="UP000249130">
    <property type="component" value="Unassembled WGS sequence"/>
</dbReference>
<dbReference type="AlphaFoldDB" id="A0A327L442"/>
<dbReference type="Pfam" id="PF20296">
    <property type="entry name" value="MTaX1"/>
    <property type="match status" value="1"/>
</dbReference>
<name>A0A327L442_9BRAD</name>
<keyword evidence="3" id="KW-1185">Reference proteome</keyword>
<sequence length="383" mass="42635">MTGALQRAGCKIIHSSQPDRAPFIVAFETATGERMGIIAYAFLATRTLTKNRPPDECSFQIKYGSKDTYAEENSHELWQDPLGMFTTLLVGIDPERGYCISADPVIHSPTKFFIRLEFKDEHIALSADRGWYAWQRVKRATPLDAPRVETLVGCNKEHFLDLVRFERAARGLDPGNRLILAEGHVYSLPTSKVPRGTDGSPSLHLAESHPLVSQFALSSEEILDLIAGARRLKMAVRGWVAEEHLRSTLLKVPGITHCERLDEEGGPDLKISFCDGPLLTVECKNVARESDRHGLPKIDFQRTRAAKGNPCSRYYAPTDFDIVAACLHGVTSDWSFRYALPGRLPPHKSCVGRIASNLRVDKTWAADPIEMVRLIYAARGVSV</sequence>
<gene>
    <name evidence="2" type="ORF">CH341_07305</name>
</gene>
<organism evidence="2 3">
    <name type="scientific">Rhodoplanes roseus</name>
    <dbReference type="NCBI Taxonomy" id="29409"/>
    <lineage>
        <taxon>Bacteria</taxon>
        <taxon>Pseudomonadati</taxon>
        <taxon>Pseudomonadota</taxon>
        <taxon>Alphaproteobacteria</taxon>
        <taxon>Hyphomicrobiales</taxon>
        <taxon>Nitrobacteraceae</taxon>
        <taxon>Rhodoplanes</taxon>
    </lineage>
</organism>
<evidence type="ECO:0000313" key="3">
    <source>
        <dbReference type="Proteomes" id="UP000249130"/>
    </source>
</evidence>
<accession>A0A327L442</accession>
<evidence type="ECO:0000259" key="1">
    <source>
        <dbReference type="Pfam" id="PF20296"/>
    </source>
</evidence>
<comment type="caution">
    <text evidence="2">The sequence shown here is derived from an EMBL/GenBank/DDBJ whole genome shotgun (WGS) entry which is preliminary data.</text>
</comment>
<dbReference type="EMBL" id="NPEX01000034">
    <property type="protein sequence ID" value="RAI44765.1"/>
    <property type="molecule type" value="Genomic_DNA"/>
</dbReference>
<proteinExistence type="predicted"/>
<dbReference type="InterPro" id="IPR046894">
    <property type="entry name" value="MTaX1"/>
</dbReference>
<evidence type="ECO:0000313" key="2">
    <source>
        <dbReference type="EMBL" id="RAI44765.1"/>
    </source>
</evidence>
<reference evidence="2 3" key="1">
    <citation type="submission" date="2017-07" db="EMBL/GenBank/DDBJ databases">
        <title>Draft Genome Sequences of Select Purple Nonsulfur Bacteria.</title>
        <authorList>
            <person name="Lasarre B."/>
            <person name="Mckinlay J.B."/>
        </authorList>
    </citation>
    <scope>NUCLEOTIDE SEQUENCE [LARGE SCALE GENOMIC DNA]</scope>
    <source>
        <strain evidence="2 3">DSM 5909</strain>
    </source>
</reference>